<organism evidence="13 14">
    <name type="scientific">Geodia barretti</name>
    <name type="common">Barrett's horny sponge</name>
    <dbReference type="NCBI Taxonomy" id="519541"/>
    <lineage>
        <taxon>Eukaryota</taxon>
        <taxon>Metazoa</taxon>
        <taxon>Porifera</taxon>
        <taxon>Demospongiae</taxon>
        <taxon>Heteroscleromorpha</taxon>
        <taxon>Tetractinellida</taxon>
        <taxon>Astrophorina</taxon>
        <taxon>Geodiidae</taxon>
        <taxon>Geodia</taxon>
    </lineage>
</organism>
<proteinExistence type="inferred from homology"/>
<dbReference type="SUPFAM" id="SSF51556">
    <property type="entry name" value="Metallo-dependent hydrolases"/>
    <property type="match status" value="1"/>
</dbReference>
<dbReference type="Pfam" id="PF01408">
    <property type="entry name" value="GFO_IDH_MocA"/>
    <property type="match status" value="1"/>
</dbReference>
<comment type="caution">
    <text evidence="13">The sequence shown here is derived from an EMBL/GenBank/DDBJ whole genome shotgun (WGS) entry which is preliminary data.</text>
</comment>
<evidence type="ECO:0000256" key="10">
    <source>
        <dbReference type="ARBA" id="ARBA00049233"/>
    </source>
</evidence>
<evidence type="ECO:0000256" key="9">
    <source>
        <dbReference type="ARBA" id="ARBA00047423"/>
    </source>
</evidence>
<dbReference type="PANTHER" id="PTHR22604">
    <property type="entry name" value="OXIDOREDUCTASES"/>
    <property type="match status" value="1"/>
</dbReference>
<dbReference type="InterPro" id="IPR032466">
    <property type="entry name" value="Metal_Hydrolase"/>
</dbReference>
<evidence type="ECO:0000313" key="13">
    <source>
        <dbReference type="EMBL" id="CAI8042771.1"/>
    </source>
</evidence>
<dbReference type="Gene3D" id="1.10.2020.10">
    <property type="entry name" value="uronate isomerase, domain 2, chain A"/>
    <property type="match status" value="1"/>
</dbReference>
<evidence type="ECO:0000256" key="7">
    <source>
        <dbReference type="ARBA" id="ARBA00042988"/>
    </source>
</evidence>
<dbReference type="SUPFAM" id="SSF55347">
    <property type="entry name" value="Glyceraldehyde-3-phosphate dehydrogenase-like, C-terminal domain"/>
    <property type="match status" value="1"/>
</dbReference>
<feature type="domain" description="GFO/IDH/MocA-like oxidoreductase" evidence="12">
    <location>
        <begin position="133"/>
        <end position="250"/>
    </location>
</feature>
<dbReference type="Pfam" id="PF22725">
    <property type="entry name" value="GFO_IDH_MocA_C3"/>
    <property type="match status" value="1"/>
</dbReference>
<dbReference type="GO" id="GO:0047115">
    <property type="term" value="F:trans-1,2-dihydrobenzene-1,2-diol dehydrogenase activity"/>
    <property type="evidence" value="ECO:0007669"/>
    <property type="project" value="UniProtKB-EC"/>
</dbReference>
<sequence>MQEKIRWGILGPGTISQKFATGLKAIPDAEITAVGSRNLQRANAFADTFRIPHRHGNYADLAHDPEVDVIYVATPHPFHKECAILCLEAGKAVLCEKPLTVNAEQAAEMIACARQNNQFLMEAMWTRFLPVIVKVREWLAEGAIGEPRTLTADHASRKVLSTETREGRLFNPELGGGGLLDVGVYTIALAYMIFGTPSKITSLAHIGETNVDEQAAILLGYDAGQIANLFCAIRTETLKEARIIGTKGSIHIPEFWQATSATLIRIGKEPVHIEIPFESNGYENQAIEVIRCLREGKLESDVMPLDESLSIMKTMDTIRFQWGLRYPKFSVLTKDHPFLKSIDGCREFIQKALEVPPFGELLLWGIDELLTYHYLIAEVFRESDVSYQQFWAMSKTEQAELIWQTLFIENSPLSEACRGVVTTLDVLGLDVGSRNLQDYRAYFADTTVEAFIDTVFERAKVSKVVMTNDPFDSAEAPVWQSGDTGDTRFEAALRMDVLINTYEEVGYEHLRGLGYDVDSQSINGENLQRSPPIFRDMDSADAPKIHGGLSPTRFPIS</sequence>
<evidence type="ECO:0000256" key="8">
    <source>
        <dbReference type="ARBA" id="ARBA00043025"/>
    </source>
</evidence>
<comment type="similarity">
    <text evidence="1">Belongs to the Gfo/Idh/MocA family.</text>
</comment>
<dbReference type="GO" id="GO:0000166">
    <property type="term" value="F:nucleotide binding"/>
    <property type="evidence" value="ECO:0007669"/>
    <property type="project" value="InterPro"/>
</dbReference>
<evidence type="ECO:0000256" key="2">
    <source>
        <dbReference type="ARBA" id="ARBA00023002"/>
    </source>
</evidence>
<evidence type="ECO:0000313" key="14">
    <source>
        <dbReference type="Proteomes" id="UP001174909"/>
    </source>
</evidence>
<dbReference type="InterPro" id="IPR050984">
    <property type="entry name" value="Gfo/Idh/MocA_domain"/>
</dbReference>
<keyword evidence="2" id="KW-0560">Oxidoreductase</keyword>
<dbReference type="InterPro" id="IPR055170">
    <property type="entry name" value="GFO_IDH_MocA-like_dom"/>
</dbReference>
<dbReference type="Proteomes" id="UP001174909">
    <property type="component" value="Unassembled WGS sequence"/>
</dbReference>
<gene>
    <name evidence="13" type="ORF">GBAR_LOCUS23717</name>
</gene>
<dbReference type="SUPFAM" id="SSF51735">
    <property type="entry name" value="NAD(P)-binding Rossmann-fold domains"/>
    <property type="match status" value="1"/>
</dbReference>
<comment type="catalytic activity">
    <reaction evidence="9">
        <text>(1R,2R)-1,2-dihydrobenzene-1,2-diol + NADP(+) = catechol + NADPH + H(+)</text>
        <dbReference type="Rhea" id="RHEA:16729"/>
        <dbReference type="ChEBI" id="CHEBI:10702"/>
        <dbReference type="ChEBI" id="CHEBI:15378"/>
        <dbReference type="ChEBI" id="CHEBI:18135"/>
        <dbReference type="ChEBI" id="CHEBI:57783"/>
        <dbReference type="ChEBI" id="CHEBI:58349"/>
        <dbReference type="EC" id="1.3.1.20"/>
    </reaction>
</comment>
<dbReference type="InterPro" id="IPR036291">
    <property type="entry name" value="NAD(P)-bd_dom_sf"/>
</dbReference>
<accession>A0AA35T9G3</accession>
<dbReference type="PANTHER" id="PTHR22604:SF105">
    <property type="entry name" value="TRANS-1,2-DIHYDROBENZENE-1,2-DIOL DEHYDROGENASE"/>
    <property type="match status" value="1"/>
</dbReference>
<dbReference type="InterPro" id="IPR000683">
    <property type="entry name" value="Gfo/Idh/MocA-like_OxRdtase_N"/>
</dbReference>
<dbReference type="Gene3D" id="3.40.50.720">
    <property type="entry name" value="NAD(P)-binding Rossmann-like Domain"/>
    <property type="match status" value="1"/>
</dbReference>
<dbReference type="AlphaFoldDB" id="A0AA35T9G3"/>
<comment type="catalytic activity">
    <reaction evidence="10">
        <text>D-xylose + NADP(+) = D-xylono-1,5-lactone + NADPH + H(+)</text>
        <dbReference type="Rhea" id="RHEA:22000"/>
        <dbReference type="ChEBI" id="CHEBI:15378"/>
        <dbReference type="ChEBI" id="CHEBI:15867"/>
        <dbReference type="ChEBI" id="CHEBI:53455"/>
        <dbReference type="ChEBI" id="CHEBI:57783"/>
        <dbReference type="ChEBI" id="CHEBI:58349"/>
        <dbReference type="EC" id="1.1.1.179"/>
    </reaction>
</comment>
<name>A0AA35T9G3_GEOBA</name>
<evidence type="ECO:0000256" key="5">
    <source>
        <dbReference type="ARBA" id="ARBA00040603"/>
    </source>
</evidence>
<evidence type="ECO:0000256" key="6">
    <source>
        <dbReference type="ARBA" id="ARBA00042926"/>
    </source>
</evidence>
<evidence type="ECO:0000259" key="11">
    <source>
        <dbReference type="Pfam" id="PF01408"/>
    </source>
</evidence>
<dbReference type="EC" id="1.1.1.179" evidence="4"/>
<keyword evidence="14" id="KW-1185">Reference proteome</keyword>
<dbReference type="GO" id="GO:0047837">
    <property type="term" value="F:D-xylose 1-dehydrogenase (NADP+) activity"/>
    <property type="evidence" value="ECO:0007669"/>
    <property type="project" value="UniProtKB-EC"/>
</dbReference>
<reference evidence="13" key="1">
    <citation type="submission" date="2023-03" db="EMBL/GenBank/DDBJ databases">
        <authorList>
            <person name="Steffen K."/>
            <person name="Cardenas P."/>
        </authorList>
    </citation>
    <scope>NUCLEOTIDE SEQUENCE</scope>
</reference>
<dbReference type="EC" id="1.3.1.20" evidence="3"/>
<protein>
    <recommendedName>
        <fullName evidence="5">Trans-1,2-dihydrobenzene-1,2-diol dehydrogenase</fullName>
        <ecNumber evidence="4">1.1.1.179</ecNumber>
        <ecNumber evidence="3">1.3.1.20</ecNumber>
    </recommendedName>
    <alternativeName>
        <fullName evidence="8">D-xylose 1-dehydrogenase</fullName>
    </alternativeName>
    <alternativeName>
        <fullName evidence="7">D-xylose-NADP dehydrogenase</fullName>
    </alternativeName>
    <alternativeName>
        <fullName evidence="6">Dimeric dihydrodiol dehydrogenase</fullName>
    </alternativeName>
</protein>
<dbReference type="EMBL" id="CASHTH010003283">
    <property type="protein sequence ID" value="CAI8042771.1"/>
    <property type="molecule type" value="Genomic_DNA"/>
</dbReference>
<evidence type="ECO:0000256" key="3">
    <source>
        <dbReference type="ARBA" id="ARBA00038853"/>
    </source>
</evidence>
<dbReference type="Gene3D" id="3.30.360.10">
    <property type="entry name" value="Dihydrodipicolinate Reductase, domain 2"/>
    <property type="match status" value="1"/>
</dbReference>
<feature type="domain" description="Gfo/Idh/MocA-like oxidoreductase N-terminal" evidence="11">
    <location>
        <begin position="5"/>
        <end position="121"/>
    </location>
</feature>
<evidence type="ECO:0000256" key="4">
    <source>
        <dbReference type="ARBA" id="ARBA00038984"/>
    </source>
</evidence>
<evidence type="ECO:0000256" key="1">
    <source>
        <dbReference type="ARBA" id="ARBA00010928"/>
    </source>
</evidence>
<evidence type="ECO:0000259" key="12">
    <source>
        <dbReference type="Pfam" id="PF22725"/>
    </source>
</evidence>